<dbReference type="Pfam" id="PF00078">
    <property type="entry name" value="RVT_1"/>
    <property type="match status" value="1"/>
</dbReference>
<dbReference type="SUPFAM" id="SSF56219">
    <property type="entry name" value="DNase I-like"/>
    <property type="match status" value="1"/>
</dbReference>
<keyword evidence="1" id="KW-0808">Transferase</keyword>
<comment type="caution">
    <text evidence="1">The sequence shown here is derived from an EMBL/GenBank/DDBJ whole genome shotgun (WGS) entry which is preliminary data.</text>
</comment>
<dbReference type="PROSITE" id="PS00973">
    <property type="entry name" value="USP_2"/>
    <property type="match status" value="1"/>
</dbReference>
<dbReference type="SUPFAM" id="SSF54001">
    <property type="entry name" value="Cysteine proteinases"/>
    <property type="match status" value="1"/>
</dbReference>
<dbReference type="OrthoDB" id="408273at2759"/>
<dbReference type="PANTHER" id="PTHR19446">
    <property type="entry name" value="REVERSE TRANSCRIPTASES"/>
    <property type="match status" value="1"/>
</dbReference>
<dbReference type="InterPro" id="IPR036691">
    <property type="entry name" value="Endo/exonu/phosph_ase_sf"/>
</dbReference>
<evidence type="ECO:0000313" key="2">
    <source>
        <dbReference type="Proteomes" id="UP000186817"/>
    </source>
</evidence>
<gene>
    <name evidence="1" type="ORF">AK812_SmicGene22339</name>
</gene>
<dbReference type="GO" id="GO:0016579">
    <property type="term" value="P:protein deubiquitination"/>
    <property type="evidence" value="ECO:0007669"/>
    <property type="project" value="InterPro"/>
</dbReference>
<evidence type="ECO:0000313" key="1">
    <source>
        <dbReference type="EMBL" id="OLP95513.1"/>
    </source>
</evidence>
<accession>A0A1Q9DK32</accession>
<dbReference type="InterPro" id="IPR005135">
    <property type="entry name" value="Endo/exonuclease/phosphatase"/>
</dbReference>
<dbReference type="GO" id="GO:0004843">
    <property type="term" value="F:cysteine-type deubiquitinase activity"/>
    <property type="evidence" value="ECO:0007669"/>
    <property type="project" value="InterPro"/>
</dbReference>
<keyword evidence="2" id="KW-1185">Reference proteome</keyword>
<keyword evidence="1" id="KW-0548">Nucleotidyltransferase</keyword>
<keyword evidence="1" id="KW-0695">RNA-directed DNA polymerase</keyword>
<dbReference type="Pfam" id="PF00443">
    <property type="entry name" value="UCH"/>
    <property type="match status" value="1"/>
</dbReference>
<protein>
    <submittedName>
        <fullName evidence="1">LINE-1 reverse transcriptase-like</fullName>
    </submittedName>
</protein>
<proteinExistence type="predicted"/>
<dbReference type="Pfam" id="PF03372">
    <property type="entry name" value="Exo_endo_phos"/>
    <property type="match status" value="1"/>
</dbReference>
<name>A0A1Q9DK32_SYMMI</name>
<organism evidence="1 2">
    <name type="scientific">Symbiodinium microadriaticum</name>
    <name type="common">Dinoflagellate</name>
    <name type="synonym">Zooxanthella microadriatica</name>
    <dbReference type="NCBI Taxonomy" id="2951"/>
    <lineage>
        <taxon>Eukaryota</taxon>
        <taxon>Sar</taxon>
        <taxon>Alveolata</taxon>
        <taxon>Dinophyceae</taxon>
        <taxon>Suessiales</taxon>
        <taxon>Symbiodiniaceae</taxon>
        <taxon>Symbiodinium</taxon>
    </lineage>
</organism>
<dbReference type="InterPro" id="IPR038765">
    <property type="entry name" value="Papain-like_cys_pep_sf"/>
</dbReference>
<dbReference type="GO" id="GO:0003964">
    <property type="term" value="F:RNA-directed DNA polymerase activity"/>
    <property type="evidence" value="ECO:0007669"/>
    <property type="project" value="UniProtKB-KW"/>
</dbReference>
<dbReference type="InterPro" id="IPR001394">
    <property type="entry name" value="Peptidase_C19_UCH"/>
</dbReference>
<dbReference type="InterPro" id="IPR018200">
    <property type="entry name" value="USP_CS"/>
</dbReference>
<dbReference type="Proteomes" id="UP000186817">
    <property type="component" value="Unassembled WGS sequence"/>
</dbReference>
<dbReference type="Gene3D" id="3.60.10.10">
    <property type="entry name" value="Endonuclease/exonuclease/phosphatase"/>
    <property type="match status" value="1"/>
</dbReference>
<dbReference type="AlphaFoldDB" id="A0A1Q9DK32"/>
<dbReference type="PROSITE" id="PS50878">
    <property type="entry name" value="RT_POL"/>
    <property type="match status" value="1"/>
</dbReference>
<dbReference type="CDD" id="cd02257">
    <property type="entry name" value="Peptidase_C19"/>
    <property type="match status" value="1"/>
</dbReference>
<dbReference type="Gene3D" id="3.90.70.10">
    <property type="entry name" value="Cysteine proteinases"/>
    <property type="match status" value="1"/>
</dbReference>
<dbReference type="InterPro" id="IPR000477">
    <property type="entry name" value="RT_dom"/>
</dbReference>
<reference evidence="1 2" key="1">
    <citation type="submission" date="2016-02" db="EMBL/GenBank/DDBJ databases">
        <title>Genome analysis of coral dinoflagellate symbionts highlights evolutionary adaptations to a symbiotic lifestyle.</title>
        <authorList>
            <person name="Aranda M."/>
            <person name="Li Y."/>
            <person name="Liew Y.J."/>
            <person name="Baumgarten S."/>
            <person name="Simakov O."/>
            <person name="Wilson M."/>
            <person name="Piel J."/>
            <person name="Ashoor H."/>
            <person name="Bougouffa S."/>
            <person name="Bajic V.B."/>
            <person name="Ryu T."/>
            <person name="Ravasi T."/>
            <person name="Bayer T."/>
            <person name="Micklem G."/>
            <person name="Kim H."/>
            <person name="Bhak J."/>
            <person name="Lajeunesse T.C."/>
            <person name="Voolstra C.R."/>
        </authorList>
    </citation>
    <scope>NUCLEOTIDE SEQUENCE [LARGE SCALE GENOMIC DNA]</scope>
    <source>
        <strain evidence="1 2">CCMP2467</strain>
    </source>
</reference>
<dbReference type="EMBL" id="LSRX01000500">
    <property type="protein sequence ID" value="OLP95513.1"/>
    <property type="molecule type" value="Genomic_DNA"/>
</dbReference>
<sequence>MAYPLLLIYSFYSAVFIRNDQAALRFSAATAPQEDWREPVGLPAGAVQYNTGQSWTPRSRSSCLLDFSLRWPPYVPVMFRRRGSVLRIYTGLGKYLLYWTALLGFSQLLLSLNVRAVPSDGRTGTGLSTGLMDEFLLFLQEHQPHVNVVCLQETHWKHTSEWLTERWICVHDHDPKHTYAGLLTLISRKLVSSEDVRTVSHVPGRVLQVRFPLAGVHVDILNCYQLPWNTRGCRQQLLERRAKIWNAVEQAVESVPQRNLLCVMGDFNAQLVPEANRVGTATCITDHTEQVAQDGPAFQGILQDLNATVLKAVAAAYPRNRLMTQLRAQRRMVQRIIDALLDQVGRCLRLIPARKATPHHCVPSIVWKISHQELAPYLQEQLRRFWSADAAQVPQLWRDAWFALLPKPSRPCKQPSDLRPIALQCSLGKAAIKLLCEEVRPYVVQFLQHTPQFAYCRGRDVQMALLRALSHFDQVRADAAEHVDKIHNRHQGRTPRAVGGAITLSLDLEQAFDRLPRSLVIRSLMAARVPAHLIHLVDVWHRNASYHLSHGGLNSQVSAQQGVRQGCLLAPLLFACATGLIVQELPSVAGPAWRDVLTIYADDFLGQEWVHTVDDIGRILQRWGTLVDCLYEFGLRLSKGKSVILARIGGSKGQAAWRKFLVKTEEGWQVRLPSVRGNMLIALKEEHKYLGAMVSYKSYEASTFQLGFPDAMQQLCTEMTGIVGHIQEQLRLDQRSHVRLVQDVVRQEAATLSRDQYSIGSLPTFRLQQLHALANVTDDVQTVIFRNRQKQEVFGYLLPVAGQKARPVDQLTTSILQTRVMEMVAQVAECIRPEVVLRLESIGRSSLANPTAQLRADQNRAIRKKSVPIAVGDMRMPTFVNASNHTELIDYKLLSMVVHHGQSPNTGHYRSALTAEGQDHFYTDDGVSAVSIDDIGTLSRDVYMLWYLKVIA</sequence>